<evidence type="ECO:0000313" key="3">
    <source>
        <dbReference type="Proteomes" id="UP001054945"/>
    </source>
</evidence>
<reference evidence="2 3" key="1">
    <citation type="submission" date="2021-06" db="EMBL/GenBank/DDBJ databases">
        <title>Caerostris extrusa draft genome.</title>
        <authorList>
            <person name="Kono N."/>
            <person name="Arakawa K."/>
        </authorList>
    </citation>
    <scope>NUCLEOTIDE SEQUENCE [LARGE SCALE GENOMIC DNA]</scope>
</reference>
<organism evidence="2 3">
    <name type="scientific">Caerostris extrusa</name>
    <name type="common">Bark spider</name>
    <name type="synonym">Caerostris bankana</name>
    <dbReference type="NCBI Taxonomy" id="172846"/>
    <lineage>
        <taxon>Eukaryota</taxon>
        <taxon>Metazoa</taxon>
        <taxon>Ecdysozoa</taxon>
        <taxon>Arthropoda</taxon>
        <taxon>Chelicerata</taxon>
        <taxon>Arachnida</taxon>
        <taxon>Araneae</taxon>
        <taxon>Araneomorphae</taxon>
        <taxon>Entelegynae</taxon>
        <taxon>Araneoidea</taxon>
        <taxon>Araneidae</taxon>
        <taxon>Caerostris</taxon>
    </lineage>
</organism>
<dbReference type="AlphaFoldDB" id="A0AAV4P098"/>
<accession>A0AAV4P098</accession>
<evidence type="ECO:0000313" key="2">
    <source>
        <dbReference type="EMBL" id="GIX89201.1"/>
    </source>
</evidence>
<comment type="caution">
    <text evidence="2">The sequence shown here is derived from an EMBL/GenBank/DDBJ whole genome shotgun (WGS) entry which is preliminary data.</text>
</comment>
<feature type="region of interest" description="Disordered" evidence="1">
    <location>
        <begin position="57"/>
        <end position="94"/>
    </location>
</feature>
<dbReference type="Proteomes" id="UP001054945">
    <property type="component" value="Unassembled WGS sequence"/>
</dbReference>
<dbReference type="EMBL" id="BPLR01021403">
    <property type="protein sequence ID" value="GIX89201.1"/>
    <property type="molecule type" value="Genomic_DNA"/>
</dbReference>
<evidence type="ECO:0000256" key="1">
    <source>
        <dbReference type="SAM" id="MobiDB-lite"/>
    </source>
</evidence>
<keyword evidence="3" id="KW-1185">Reference proteome</keyword>
<evidence type="ECO:0008006" key="4">
    <source>
        <dbReference type="Google" id="ProtNLM"/>
    </source>
</evidence>
<name>A0AAV4P098_CAEEX</name>
<gene>
    <name evidence="2" type="ORF">CEXT_399241</name>
</gene>
<proteinExistence type="predicted"/>
<sequence>MLLIKQIRSIDVSIRSINREDFHFDHESNHICSRSLFAERSSFFLKMDGLLKIKKRKNKEYESGKSKKKAHTQMESLFNESSSSSFNTPPEKGIHTIHNRKFLPHINDY</sequence>
<protein>
    <recommendedName>
        <fullName evidence="4">Ycf1</fullName>
    </recommendedName>
</protein>
<feature type="compositionally biased region" description="Low complexity" evidence="1">
    <location>
        <begin position="75"/>
        <end position="87"/>
    </location>
</feature>